<dbReference type="Proteomes" id="UP000691718">
    <property type="component" value="Unassembled WGS sequence"/>
</dbReference>
<dbReference type="AlphaFoldDB" id="A0A8S3WMK6"/>
<accession>A0A8S3WMK6</accession>
<dbReference type="OrthoDB" id="6084504at2759"/>
<protein>
    <submittedName>
        <fullName evidence="2">(apollo) hypothetical protein</fullName>
    </submittedName>
</protein>
<evidence type="ECO:0000313" key="2">
    <source>
        <dbReference type="EMBL" id="CAG4969147.1"/>
    </source>
</evidence>
<proteinExistence type="predicted"/>
<feature type="compositionally biased region" description="Basic and acidic residues" evidence="1">
    <location>
        <begin position="118"/>
        <end position="129"/>
    </location>
</feature>
<evidence type="ECO:0000313" key="3">
    <source>
        <dbReference type="Proteomes" id="UP000691718"/>
    </source>
</evidence>
<evidence type="ECO:0000256" key="1">
    <source>
        <dbReference type="SAM" id="MobiDB-lite"/>
    </source>
</evidence>
<name>A0A8S3WMK6_PARAO</name>
<dbReference type="EMBL" id="CAJQZP010000566">
    <property type="protein sequence ID" value="CAG4969147.1"/>
    <property type="molecule type" value="Genomic_DNA"/>
</dbReference>
<reference evidence="2" key="1">
    <citation type="submission" date="2021-04" db="EMBL/GenBank/DDBJ databases">
        <authorList>
            <person name="Tunstrom K."/>
        </authorList>
    </citation>
    <scope>NUCLEOTIDE SEQUENCE</scope>
</reference>
<feature type="region of interest" description="Disordered" evidence="1">
    <location>
        <begin position="65"/>
        <end position="136"/>
    </location>
</feature>
<feature type="compositionally biased region" description="Basic and acidic residues" evidence="1">
    <location>
        <begin position="66"/>
        <end position="83"/>
    </location>
</feature>
<organism evidence="2 3">
    <name type="scientific">Parnassius apollo</name>
    <name type="common">Apollo butterfly</name>
    <name type="synonym">Papilio apollo</name>
    <dbReference type="NCBI Taxonomy" id="110799"/>
    <lineage>
        <taxon>Eukaryota</taxon>
        <taxon>Metazoa</taxon>
        <taxon>Ecdysozoa</taxon>
        <taxon>Arthropoda</taxon>
        <taxon>Hexapoda</taxon>
        <taxon>Insecta</taxon>
        <taxon>Pterygota</taxon>
        <taxon>Neoptera</taxon>
        <taxon>Endopterygota</taxon>
        <taxon>Lepidoptera</taxon>
        <taxon>Glossata</taxon>
        <taxon>Ditrysia</taxon>
        <taxon>Papilionoidea</taxon>
        <taxon>Papilionidae</taxon>
        <taxon>Parnassiinae</taxon>
        <taxon>Parnassini</taxon>
        <taxon>Parnassius</taxon>
        <taxon>Parnassius</taxon>
    </lineage>
</organism>
<keyword evidence="3" id="KW-1185">Reference proteome</keyword>
<gene>
    <name evidence="2" type="ORF">PAPOLLO_LOCUS8075</name>
</gene>
<sequence>MAIAPHDFVIEVNDYDSDAVYPVTVATTTKEIFAEPKPCLSFKKTDTPVDITIEYPEQKNVVEVQKISKDPTTTKDTEMKKTNNETANTRGITKTKDRKKGLQNRREDIQQTIIKSNTDLKKKTTRNDGRGTYIQH</sequence>
<comment type="caution">
    <text evidence="2">The sequence shown here is derived from an EMBL/GenBank/DDBJ whole genome shotgun (WGS) entry which is preliminary data.</text>
</comment>